<evidence type="ECO:0000313" key="2">
    <source>
        <dbReference type="EMBL" id="UON92744.1"/>
    </source>
</evidence>
<name>A0A9X1M888_9MICC</name>
<sequence>MKISVSPFYTPDPNSVVHSGWFFSRNGSGEALPEEMDSWDYQTVLSLQAEVTIDRPLILAQCRMGEGSQFRVVVKAKSDSTKADILLLDAVAPADANVRVPLQLDVPGTELGGRLTLTTFILVDASVPLDPLAPHQRGSILWKNYAHVYLQGIGAQFPTDAEDFRRTRPDTPDALWQLDADLSDAEASFASAVRLSMNTSQPAIKRLLQGLDTPENKQLQHLLDIDVTRQMAVLAVQSDAVLDRDPDHEDPSVAAVLRCLLLQLWPQISDPHILRKLWDSEPSKFEAHVQSTRGKLS</sequence>
<dbReference type="EMBL" id="JAJFZT010000007">
    <property type="protein sequence ID" value="MCC3273273.1"/>
    <property type="molecule type" value="Genomic_DNA"/>
</dbReference>
<dbReference type="AlphaFoldDB" id="A0A9X1M888"/>
<dbReference type="Proteomes" id="UP000829758">
    <property type="component" value="Chromosome"/>
</dbReference>
<protein>
    <submittedName>
        <fullName evidence="1">Uncharacterized protein</fullName>
    </submittedName>
</protein>
<keyword evidence="3" id="KW-1185">Reference proteome</keyword>
<proteinExistence type="predicted"/>
<dbReference type="Proteomes" id="UP001155145">
    <property type="component" value="Unassembled WGS sequence"/>
</dbReference>
<evidence type="ECO:0000313" key="4">
    <source>
        <dbReference type="Proteomes" id="UP001155145"/>
    </source>
</evidence>
<organism evidence="1 4">
    <name type="scientific">Arthrobacter zhangbolii</name>
    <dbReference type="NCBI Taxonomy" id="2886936"/>
    <lineage>
        <taxon>Bacteria</taxon>
        <taxon>Bacillati</taxon>
        <taxon>Actinomycetota</taxon>
        <taxon>Actinomycetes</taxon>
        <taxon>Micrococcales</taxon>
        <taxon>Micrococcaceae</taxon>
        <taxon>Arthrobacter</taxon>
    </lineage>
</organism>
<dbReference type="RefSeq" id="WP_227929113.1">
    <property type="nucleotide sequence ID" value="NZ_CP094984.1"/>
</dbReference>
<dbReference type="EMBL" id="CP094984">
    <property type="protein sequence ID" value="UON92744.1"/>
    <property type="molecule type" value="Genomic_DNA"/>
</dbReference>
<reference evidence="1" key="1">
    <citation type="submission" date="2021-10" db="EMBL/GenBank/DDBJ databases">
        <title>Novel species in genus Arthrobacter.</title>
        <authorList>
            <person name="Liu Y."/>
        </authorList>
    </citation>
    <scope>NUCLEOTIDE SEQUENCE</scope>
    <source>
        <strain evidence="1">Zg-Y462</strain>
        <strain evidence="3">zg-Y462</strain>
    </source>
</reference>
<evidence type="ECO:0000313" key="3">
    <source>
        <dbReference type="Proteomes" id="UP000829758"/>
    </source>
</evidence>
<gene>
    <name evidence="1" type="ORF">LJ755_11095</name>
    <name evidence="2" type="ORF">MUK71_03610</name>
</gene>
<accession>A0A9X1M888</accession>
<evidence type="ECO:0000313" key="1">
    <source>
        <dbReference type="EMBL" id="MCC3273273.1"/>
    </source>
</evidence>